<reference evidence="2" key="2">
    <citation type="submission" date="2023-07" db="EMBL/GenBank/DDBJ databases">
        <authorList>
            <consortium name="Lawrence Berkeley National Laboratory"/>
            <person name="Haridas S."/>
            <person name="Hensen N."/>
            <person name="Bonometti L."/>
            <person name="Westerberg I."/>
            <person name="Brannstrom I.O."/>
            <person name="Guillou S."/>
            <person name="Cros-Aarteil S."/>
            <person name="Calhoun S."/>
            <person name="Kuo A."/>
            <person name="Mondo S."/>
            <person name="Pangilinan J."/>
            <person name="Riley R."/>
            <person name="LaButti K."/>
            <person name="Andreopoulos B."/>
            <person name="Lipzen A."/>
            <person name="Chen C."/>
            <person name="Yanf M."/>
            <person name="Daum C."/>
            <person name="Ng V."/>
            <person name="Clum A."/>
            <person name="Steindorff A."/>
            <person name="Ohm R."/>
            <person name="Martin F."/>
            <person name="Silar P."/>
            <person name="Natvig D."/>
            <person name="Lalanne C."/>
            <person name="Gautier V."/>
            <person name="Ament-velasquez S.L."/>
            <person name="Kruys A."/>
            <person name="Hutchinson M.I."/>
            <person name="Powell A.J."/>
            <person name="Barry K."/>
            <person name="Miller A.N."/>
            <person name="Grigoriev I.V."/>
            <person name="Debuchy R."/>
            <person name="Gladieux P."/>
            <person name="Thoren M.H."/>
            <person name="Johannesson H."/>
        </authorList>
    </citation>
    <scope>NUCLEOTIDE SEQUENCE</scope>
    <source>
        <strain evidence="2">FGSC 1904</strain>
    </source>
</reference>
<comment type="caution">
    <text evidence="2">The sequence shown here is derived from an EMBL/GenBank/DDBJ whole genome shotgun (WGS) entry which is preliminary data.</text>
</comment>
<accession>A0AAE0PJV8</accession>
<proteinExistence type="predicted"/>
<evidence type="ECO:0000313" key="3">
    <source>
        <dbReference type="Proteomes" id="UP001281003"/>
    </source>
</evidence>
<dbReference type="AlphaFoldDB" id="A0AAE0PJV8"/>
<name>A0AAE0PJV8_SORBR</name>
<feature type="compositionally biased region" description="Low complexity" evidence="1">
    <location>
        <begin position="194"/>
        <end position="212"/>
    </location>
</feature>
<organism evidence="2 3">
    <name type="scientific">Sordaria brevicollis</name>
    <dbReference type="NCBI Taxonomy" id="83679"/>
    <lineage>
        <taxon>Eukaryota</taxon>
        <taxon>Fungi</taxon>
        <taxon>Dikarya</taxon>
        <taxon>Ascomycota</taxon>
        <taxon>Pezizomycotina</taxon>
        <taxon>Sordariomycetes</taxon>
        <taxon>Sordariomycetidae</taxon>
        <taxon>Sordariales</taxon>
        <taxon>Sordariaceae</taxon>
        <taxon>Sordaria</taxon>
    </lineage>
</organism>
<sequence length="381" mass="41924">MDADSANHRPNGGPVGADIFDEPVTYMDLKAWIAEQEALPQPEPLTDVQKRAILDLKRSIRKEKHTFNLTDADWVSLIMRYRDAHQAEGCTVEFNDNHQNHVGQVGFMCFVSLQVTRDWQTIIFPSAENGLEPDEHTGGFRVPNFPKKKDAKQYAAKSAIEWLMYHHYMPSDCQNVVFKAANPQNGQSKRTPRVPAAVPTPQQTPTAPANTNEPANGKGAVSAPISSPATPSHRATVASGSNGGNGASLNPNAVSNAESSLAPHLAQPKPSRRRGISDNTVDIDVYDDSISIHQRVAAMCKRLGMQPPQVELTPISNMQDMFSGRAIFPVEAGPVPEHIGRVESGLFKKNTKEMVQEQVLEFLLQLEQERLAVYESLMADD</sequence>
<evidence type="ECO:0000256" key="1">
    <source>
        <dbReference type="SAM" id="MobiDB-lite"/>
    </source>
</evidence>
<gene>
    <name evidence="2" type="ORF">B0T20DRAFT_348361</name>
</gene>
<feature type="region of interest" description="Disordered" evidence="1">
    <location>
        <begin position="183"/>
        <end position="277"/>
    </location>
</feature>
<reference evidence="2" key="1">
    <citation type="journal article" date="2023" name="Mol. Phylogenet. Evol.">
        <title>Genome-scale phylogeny and comparative genomics of the fungal order Sordariales.</title>
        <authorList>
            <person name="Hensen N."/>
            <person name="Bonometti L."/>
            <person name="Westerberg I."/>
            <person name="Brannstrom I.O."/>
            <person name="Guillou S."/>
            <person name="Cros-Aarteil S."/>
            <person name="Calhoun S."/>
            <person name="Haridas S."/>
            <person name="Kuo A."/>
            <person name="Mondo S."/>
            <person name="Pangilinan J."/>
            <person name="Riley R."/>
            <person name="LaButti K."/>
            <person name="Andreopoulos B."/>
            <person name="Lipzen A."/>
            <person name="Chen C."/>
            <person name="Yan M."/>
            <person name="Daum C."/>
            <person name="Ng V."/>
            <person name="Clum A."/>
            <person name="Steindorff A."/>
            <person name="Ohm R.A."/>
            <person name="Martin F."/>
            <person name="Silar P."/>
            <person name="Natvig D.O."/>
            <person name="Lalanne C."/>
            <person name="Gautier V."/>
            <person name="Ament-Velasquez S.L."/>
            <person name="Kruys A."/>
            <person name="Hutchinson M.I."/>
            <person name="Powell A.J."/>
            <person name="Barry K."/>
            <person name="Miller A.N."/>
            <person name="Grigoriev I.V."/>
            <person name="Debuchy R."/>
            <person name="Gladieux P."/>
            <person name="Hiltunen Thoren M."/>
            <person name="Johannesson H."/>
        </authorList>
    </citation>
    <scope>NUCLEOTIDE SEQUENCE</scope>
    <source>
        <strain evidence="2">FGSC 1904</strain>
    </source>
</reference>
<dbReference type="EMBL" id="JAUTDP010000003">
    <property type="protein sequence ID" value="KAK3401239.1"/>
    <property type="molecule type" value="Genomic_DNA"/>
</dbReference>
<keyword evidence="3" id="KW-1185">Reference proteome</keyword>
<dbReference type="Proteomes" id="UP001281003">
    <property type="component" value="Unassembled WGS sequence"/>
</dbReference>
<evidence type="ECO:0000313" key="2">
    <source>
        <dbReference type="EMBL" id="KAK3401239.1"/>
    </source>
</evidence>
<protein>
    <submittedName>
        <fullName evidence="2">Uncharacterized protein</fullName>
    </submittedName>
</protein>